<dbReference type="Pfam" id="PF04014">
    <property type="entry name" value="MazE_antitoxin"/>
    <property type="match status" value="1"/>
</dbReference>
<dbReference type="PANTHER" id="PTHR36432:SF4">
    <property type="entry name" value="TRANSITION STATE REGULATOR ABH-RELATED"/>
    <property type="match status" value="1"/>
</dbReference>
<dbReference type="Pfam" id="PF18277">
    <property type="entry name" value="AbrB_C"/>
    <property type="match status" value="1"/>
</dbReference>
<dbReference type="Gene3D" id="2.10.260.10">
    <property type="match status" value="1"/>
</dbReference>
<evidence type="ECO:0000313" key="3">
    <source>
        <dbReference type="EMBL" id="KEZ53742.1"/>
    </source>
</evidence>
<proteinExistence type="predicted"/>
<evidence type="ECO:0000259" key="2">
    <source>
        <dbReference type="PROSITE" id="PS51740"/>
    </source>
</evidence>
<name>A0A084H2D0_METID</name>
<sequence length="96" mass="11105">MRTQTVLRKMDSEGRVTLPQKWRKYLGIKRYDHVEIFADHHSITIRKFEPQKKCFITGKIDPDNFVCCDGKVVLSPEGVDILKNRLGGSTSFIIRP</sequence>
<dbReference type="OrthoDB" id="2896971at2"/>
<protein>
    <recommendedName>
        <fullName evidence="2">SpoVT-AbrB domain-containing protein</fullName>
    </recommendedName>
</protein>
<dbReference type="SUPFAM" id="SSF89447">
    <property type="entry name" value="AbrB/MazE/MraZ-like"/>
    <property type="match status" value="1"/>
</dbReference>
<dbReference type="InterPro" id="IPR037914">
    <property type="entry name" value="SpoVT-AbrB_sf"/>
</dbReference>
<dbReference type="InterPro" id="IPR052731">
    <property type="entry name" value="B_subtilis_Trans_State_Reg"/>
</dbReference>
<dbReference type="Proteomes" id="UP000028549">
    <property type="component" value="Unassembled WGS sequence"/>
</dbReference>
<dbReference type="AlphaFoldDB" id="A0A084H2D0"/>
<dbReference type="InterPro" id="IPR040678">
    <property type="entry name" value="AbrB_C"/>
</dbReference>
<keyword evidence="4" id="KW-1185">Reference proteome</keyword>
<dbReference type="EMBL" id="JNVC02000001">
    <property type="protein sequence ID" value="KEZ53742.1"/>
    <property type="molecule type" value="Genomic_DNA"/>
</dbReference>
<dbReference type="SMART" id="SM00966">
    <property type="entry name" value="SpoVT_AbrB"/>
    <property type="match status" value="1"/>
</dbReference>
<comment type="caution">
    <text evidence="3">The sequence shown here is derived from an EMBL/GenBank/DDBJ whole genome shotgun (WGS) entry which is preliminary data.</text>
</comment>
<evidence type="ECO:0000256" key="1">
    <source>
        <dbReference type="PROSITE-ProRule" id="PRU01076"/>
    </source>
</evidence>
<dbReference type="InterPro" id="IPR007159">
    <property type="entry name" value="SpoVT-AbrB_dom"/>
</dbReference>
<dbReference type="STRING" id="246786.GS18_0201910"/>
<keyword evidence="1" id="KW-0238">DNA-binding</keyword>
<reference evidence="3 4" key="1">
    <citation type="journal article" date="2005" name="Int. J. Syst. Evol. Microbiol.">
        <title>Bacillus cibi sp. nov., isolated from jeotgal, a traditional Korean fermented seafood.</title>
        <authorList>
            <person name="Yoon J.H."/>
            <person name="Lee C.H."/>
            <person name="Oh T.K."/>
        </authorList>
    </citation>
    <scope>NUCLEOTIDE SEQUENCE [LARGE SCALE GENOMIC DNA]</scope>
    <source>
        <strain evidence="3 4">DSM 16189</strain>
    </source>
</reference>
<dbReference type="PANTHER" id="PTHR36432">
    <property type="match status" value="1"/>
</dbReference>
<feature type="domain" description="SpoVT-AbrB" evidence="2">
    <location>
        <begin position="5"/>
        <end position="50"/>
    </location>
</feature>
<gene>
    <name evidence="3" type="ORF">GS18_0201910</name>
</gene>
<accession>A0A084H2D0</accession>
<dbReference type="GO" id="GO:0003677">
    <property type="term" value="F:DNA binding"/>
    <property type="evidence" value="ECO:0007669"/>
    <property type="project" value="UniProtKB-UniRule"/>
</dbReference>
<evidence type="ECO:0000313" key="4">
    <source>
        <dbReference type="Proteomes" id="UP000028549"/>
    </source>
</evidence>
<dbReference type="RefSeq" id="WP_029282076.1">
    <property type="nucleotide sequence ID" value="NZ_CANLZQ010000002.1"/>
</dbReference>
<dbReference type="PROSITE" id="PS51740">
    <property type="entry name" value="SPOVT_ABRB"/>
    <property type="match status" value="1"/>
</dbReference>
<organism evidence="3 4">
    <name type="scientific">Metabacillus indicus</name>
    <name type="common">Bacillus indicus</name>
    <dbReference type="NCBI Taxonomy" id="246786"/>
    <lineage>
        <taxon>Bacteria</taxon>
        <taxon>Bacillati</taxon>
        <taxon>Bacillota</taxon>
        <taxon>Bacilli</taxon>
        <taxon>Bacillales</taxon>
        <taxon>Bacillaceae</taxon>
        <taxon>Metabacillus</taxon>
    </lineage>
</organism>